<sequence length="275" mass="31007">MAFMRVEFFSEVLHMAVAAEVVLPQAAKVEIGINAKETRDSKHPVLWLLHGATDDHTTWARRTSIERYASKMGLAVVMPGAHLSSYSNMAHGGAFYDYITEELPSVMRQFFPLSEKWEDNFIAGNSMGGFGSLKIGINHPDRYSAIGCFSAGASTGRPLGNRGGLFDDASYRMRNVMLHGGKDLSGTLEDTYHMAEKNKNLPELPRVFHSCGADDFLVDEAHRMRDFFLSMEGNPYSYVYEEHPGVHGWEYWDTHILDFLRFLNLDIPEDTEITN</sequence>
<dbReference type="InterPro" id="IPR000801">
    <property type="entry name" value="Esterase-like"/>
</dbReference>
<dbReference type="OrthoDB" id="9803578at2"/>
<comment type="caution">
    <text evidence="1">The sequence shown here is derived from an EMBL/GenBank/DDBJ whole genome shotgun (WGS) entry which is preliminary data.</text>
</comment>
<dbReference type="PANTHER" id="PTHR48098">
    <property type="entry name" value="ENTEROCHELIN ESTERASE-RELATED"/>
    <property type="match status" value="1"/>
</dbReference>
<evidence type="ECO:0000313" key="2">
    <source>
        <dbReference type="Proteomes" id="UP000280696"/>
    </source>
</evidence>
<keyword evidence="2" id="KW-1185">Reference proteome</keyword>
<protein>
    <submittedName>
        <fullName evidence="1">Esterase family protein</fullName>
    </submittedName>
</protein>
<dbReference type="InterPro" id="IPR050583">
    <property type="entry name" value="Mycobacterial_A85_antigen"/>
</dbReference>
<dbReference type="Proteomes" id="UP000280696">
    <property type="component" value="Unassembled WGS sequence"/>
</dbReference>
<dbReference type="InterPro" id="IPR029058">
    <property type="entry name" value="AB_hydrolase_fold"/>
</dbReference>
<dbReference type="Pfam" id="PF00756">
    <property type="entry name" value="Esterase"/>
    <property type="match status" value="1"/>
</dbReference>
<dbReference type="SUPFAM" id="SSF53474">
    <property type="entry name" value="alpha/beta-Hydrolases"/>
    <property type="match status" value="1"/>
</dbReference>
<accession>A0A3A9B3H1</accession>
<dbReference type="AlphaFoldDB" id="A0A3A9B3H1"/>
<name>A0A3A9B3H1_9FIRM</name>
<dbReference type="EMBL" id="RAYQ01000001">
    <property type="protein sequence ID" value="RKI94036.1"/>
    <property type="molecule type" value="Genomic_DNA"/>
</dbReference>
<dbReference type="RefSeq" id="WP_120465649.1">
    <property type="nucleotide sequence ID" value="NZ_RAYQ01000001.1"/>
</dbReference>
<dbReference type="Gene3D" id="3.40.50.1820">
    <property type="entry name" value="alpha/beta hydrolase"/>
    <property type="match status" value="1"/>
</dbReference>
<evidence type="ECO:0000313" key="1">
    <source>
        <dbReference type="EMBL" id="RKI94036.1"/>
    </source>
</evidence>
<dbReference type="GO" id="GO:0016747">
    <property type="term" value="F:acyltransferase activity, transferring groups other than amino-acyl groups"/>
    <property type="evidence" value="ECO:0007669"/>
    <property type="project" value="TreeGrafter"/>
</dbReference>
<gene>
    <name evidence="1" type="ORF">D7V94_00165</name>
</gene>
<organism evidence="1 2">
    <name type="scientific">Parablautia intestinalis</name>
    <dbReference type="NCBI Taxonomy" id="2320100"/>
    <lineage>
        <taxon>Bacteria</taxon>
        <taxon>Bacillati</taxon>
        <taxon>Bacillota</taxon>
        <taxon>Clostridia</taxon>
        <taxon>Lachnospirales</taxon>
        <taxon>Lachnospiraceae</taxon>
        <taxon>Parablautia</taxon>
    </lineage>
</organism>
<dbReference type="PANTHER" id="PTHR48098:SF1">
    <property type="entry name" value="DIACYLGLYCEROL ACYLTRANSFERASE_MYCOLYLTRANSFERASE AG85A"/>
    <property type="match status" value="1"/>
</dbReference>
<proteinExistence type="predicted"/>
<reference evidence="1 2" key="1">
    <citation type="submission" date="2018-09" db="EMBL/GenBank/DDBJ databases">
        <title>Murine metabolic-syndrome-specific gut microbial biobank.</title>
        <authorList>
            <person name="Liu C."/>
        </authorList>
    </citation>
    <scope>NUCLEOTIDE SEQUENCE [LARGE SCALE GENOMIC DNA]</scope>
    <source>
        <strain evidence="1 2">0.1xD8-82</strain>
    </source>
</reference>